<organism evidence="1 2">
    <name type="scientific">Prorocentrum cordatum</name>
    <dbReference type="NCBI Taxonomy" id="2364126"/>
    <lineage>
        <taxon>Eukaryota</taxon>
        <taxon>Sar</taxon>
        <taxon>Alveolata</taxon>
        <taxon>Dinophyceae</taxon>
        <taxon>Prorocentrales</taxon>
        <taxon>Prorocentraceae</taxon>
        <taxon>Prorocentrum</taxon>
    </lineage>
</organism>
<reference evidence="1" key="1">
    <citation type="submission" date="2023-10" db="EMBL/GenBank/DDBJ databases">
        <authorList>
            <person name="Chen Y."/>
            <person name="Shah S."/>
            <person name="Dougan E. K."/>
            <person name="Thang M."/>
            <person name="Chan C."/>
        </authorList>
    </citation>
    <scope>NUCLEOTIDE SEQUENCE [LARGE SCALE GENOMIC DNA]</scope>
</reference>
<keyword evidence="2" id="KW-1185">Reference proteome</keyword>
<accession>A0ABN9TIB0</accession>
<dbReference type="Proteomes" id="UP001189429">
    <property type="component" value="Unassembled WGS sequence"/>
</dbReference>
<protein>
    <recommendedName>
        <fullName evidence="3">CDP-diacylglycerol--glycerol-3-phosphate 3-phosphatidyltransferase</fullName>
    </recommendedName>
</protein>
<comment type="caution">
    <text evidence="1">The sequence shown here is derived from an EMBL/GenBank/DDBJ whole genome shotgun (WGS) entry which is preliminary data.</text>
</comment>
<evidence type="ECO:0000313" key="1">
    <source>
        <dbReference type="EMBL" id="CAK0845647.1"/>
    </source>
</evidence>
<sequence length="67" mass="7739">MRKKATIHQVQTILCWSAREFPRVAKRPLGEFWIFDDTRGMITSANMDWKSLSQVPGVKKVFGSARE</sequence>
<proteinExistence type="predicted"/>
<evidence type="ECO:0000313" key="2">
    <source>
        <dbReference type="Proteomes" id="UP001189429"/>
    </source>
</evidence>
<evidence type="ECO:0008006" key="3">
    <source>
        <dbReference type="Google" id="ProtNLM"/>
    </source>
</evidence>
<dbReference type="EMBL" id="CAUYUJ010014754">
    <property type="protein sequence ID" value="CAK0845647.1"/>
    <property type="molecule type" value="Genomic_DNA"/>
</dbReference>
<gene>
    <name evidence="1" type="ORF">PCOR1329_LOCUS39376</name>
</gene>
<name>A0ABN9TIB0_9DINO</name>